<dbReference type="AlphaFoldDB" id="A0A382E3X7"/>
<dbReference type="EMBL" id="UINC01042227">
    <property type="protein sequence ID" value="SVB44567.1"/>
    <property type="molecule type" value="Genomic_DNA"/>
</dbReference>
<feature type="compositionally biased region" description="Polar residues" evidence="1">
    <location>
        <begin position="72"/>
        <end position="81"/>
    </location>
</feature>
<organism evidence="3">
    <name type="scientific">marine metagenome</name>
    <dbReference type="NCBI Taxonomy" id="408172"/>
    <lineage>
        <taxon>unclassified sequences</taxon>
        <taxon>metagenomes</taxon>
        <taxon>ecological metagenomes</taxon>
    </lineage>
</organism>
<feature type="transmembrane region" description="Helical" evidence="2">
    <location>
        <begin position="90"/>
        <end position="113"/>
    </location>
</feature>
<accession>A0A382E3X7</accession>
<evidence type="ECO:0000256" key="2">
    <source>
        <dbReference type="SAM" id="Phobius"/>
    </source>
</evidence>
<gene>
    <name evidence="3" type="ORF">METZ01_LOCUS197421</name>
</gene>
<sequence length="114" mass="12761">MSLNDDEKKILKEKIRGQRREMWDGDRPARRPRSNRSSSQTTQEPLTEKQTNSDSATNVQGADWNEEIILPSQPSESTEMPVSNELTWKSYLAIALSAAAIIGLGFCLGYIFAS</sequence>
<feature type="region of interest" description="Disordered" evidence="1">
    <location>
        <begin position="1"/>
        <end position="81"/>
    </location>
</feature>
<name>A0A382E3X7_9ZZZZ</name>
<keyword evidence="2" id="KW-1133">Transmembrane helix</keyword>
<reference evidence="3" key="1">
    <citation type="submission" date="2018-05" db="EMBL/GenBank/DDBJ databases">
        <authorList>
            <person name="Lanie J.A."/>
            <person name="Ng W.-L."/>
            <person name="Kazmierczak K.M."/>
            <person name="Andrzejewski T.M."/>
            <person name="Davidsen T.M."/>
            <person name="Wayne K.J."/>
            <person name="Tettelin H."/>
            <person name="Glass J.I."/>
            <person name="Rusch D."/>
            <person name="Podicherti R."/>
            <person name="Tsui H.-C.T."/>
            <person name="Winkler M.E."/>
        </authorList>
    </citation>
    <scope>NUCLEOTIDE SEQUENCE</scope>
</reference>
<feature type="compositionally biased region" description="Polar residues" evidence="1">
    <location>
        <begin position="40"/>
        <end position="60"/>
    </location>
</feature>
<proteinExistence type="predicted"/>
<feature type="compositionally biased region" description="Basic and acidic residues" evidence="1">
    <location>
        <begin position="1"/>
        <end position="29"/>
    </location>
</feature>
<keyword evidence="2" id="KW-0472">Membrane</keyword>
<evidence type="ECO:0000256" key="1">
    <source>
        <dbReference type="SAM" id="MobiDB-lite"/>
    </source>
</evidence>
<evidence type="ECO:0000313" key="3">
    <source>
        <dbReference type="EMBL" id="SVB44567.1"/>
    </source>
</evidence>
<keyword evidence="2" id="KW-0812">Transmembrane</keyword>
<protein>
    <submittedName>
        <fullName evidence="3">Uncharacterized protein</fullName>
    </submittedName>
</protein>